<dbReference type="AlphaFoldDB" id="A0A8W8M492"/>
<name>A0A8W8M492_MAGGI</name>
<dbReference type="Gene3D" id="2.60.120.260">
    <property type="entry name" value="Galactose-binding domain-like"/>
    <property type="match status" value="1"/>
</dbReference>
<accession>A0A8W8M492</accession>
<proteinExistence type="predicted"/>
<reference evidence="1" key="1">
    <citation type="submission" date="2022-08" db="UniProtKB">
        <authorList>
            <consortium name="EnsemblMetazoa"/>
        </authorList>
    </citation>
    <scope>IDENTIFICATION</scope>
    <source>
        <strain evidence="1">05x7-T-G4-1.051#20</strain>
    </source>
</reference>
<dbReference type="InterPro" id="IPR008979">
    <property type="entry name" value="Galactose-bd-like_sf"/>
</dbReference>
<dbReference type="PROSITE" id="PS51257">
    <property type="entry name" value="PROKAR_LIPOPROTEIN"/>
    <property type="match status" value="1"/>
</dbReference>
<evidence type="ECO:0000313" key="2">
    <source>
        <dbReference type="Proteomes" id="UP000005408"/>
    </source>
</evidence>
<protein>
    <submittedName>
        <fullName evidence="1">Uncharacterized protein</fullName>
    </submittedName>
</protein>
<organism evidence="1 2">
    <name type="scientific">Magallana gigas</name>
    <name type="common">Pacific oyster</name>
    <name type="synonym">Crassostrea gigas</name>
    <dbReference type="NCBI Taxonomy" id="29159"/>
    <lineage>
        <taxon>Eukaryota</taxon>
        <taxon>Metazoa</taxon>
        <taxon>Spiralia</taxon>
        <taxon>Lophotrochozoa</taxon>
        <taxon>Mollusca</taxon>
        <taxon>Bivalvia</taxon>
        <taxon>Autobranchia</taxon>
        <taxon>Pteriomorphia</taxon>
        <taxon>Ostreida</taxon>
        <taxon>Ostreoidea</taxon>
        <taxon>Ostreidae</taxon>
        <taxon>Magallana</taxon>
    </lineage>
</organism>
<keyword evidence="2" id="KW-1185">Reference proteome</keyword>
<evidence type="ECO:0000313" key="1">
    <source>
        <dbReference type="EnsemblMetazoa" id="G31100.1:cds"/>
    </source>
</evidence>
<dbReference type="EnsemblMetazoa" id="G31100.1">
    <property type="protein sequence ID" value="G31100.1:cds"/>
    <property type="gene ID" value="G31100"/>
</dbReference>
<dbReference type="Proteomes" id="UP000005408">
    <property type="component" value="Unassembled WGS sequence"/>
</dbReference>
<sequence length="201" mass="22600">MAAYEIREAYQSSTNGSHVASLGCDGDMNTFSLTNYGDSESWSVILDKIYKITWIFIRIRAGSYESKIELSQQGPLSDKCSDIKSDTAEMSEVIEKIVTCSYSDESIYKLGNKLTVTSVAQSDRATKGVVFKFVVTESLARLNTAIELCRSWGRTSRGVACRRIDAMSEEWCFEDRISIDVVTLGQYNGRGNREHYECERT</sequence>
<dbReference type="SUPFAM" id="SSF49785">
    <property type="entry name" value="Galactose-binding domain-like"/>
    <property type="match status" value="1"/>
</dbReference>